<name>A0A098S9F0_9BACT</name>
<protein>
    <recommendedName>
        <fullName evidence="1">Muconolactone isomerase domain-containing protein</fullName>
    </recommendedName>
</protein>
<evidence type="ECO:0000259" key="1">
    <source>
        <dbReference type="Pfam" id="PF02426"/>
    </source>
</evidence>
<sequence length="93" mass="10456">MVDFTLPEELSTEFTDLIPYQRAVVDRYLSEGSLVNYALALESAKLWAIFNANSEMEVLEMLADFPLTPFMQVEINQLTSFNTAEAAPAFSLN</sequence>
<dbReference type="InterPro" id="IPR011008">
    <property type="entry name" value="Dimeric_a/b-barrel"/>
</dbReference>
<proteinExistence type="predicted"/>
<accession>A0A098S9F0</accession>
<reference evidence="2 3" key="1">
    <citation type="journal article" date="2014" name="Int. J. Syst. Evol. Microbiol.">
        <title>Phaeodactylibacter xiamenensis gen. nov., sp. nov., a member of the family Saprospiraceae isolated from the marine alga Phaeodactylum tricornutum.</title>
        <authorList>
            <person name="Chen Z.Jr."/>
            <person name="Lei X."/>
            <person name="Lai Q."/>
            <person name="Li Y."/>
            <person name="Zhang B."/>
            <person name="Zhang J."/>
            <person name="Zhang H."/>
            <person name="Yang L."/>
            <person name="Zheng W."/>
            <person name="Tian Y."/>
            <person name="Yu Z."/>
            <person name="Xu H.Jr."/>
            <person name="Zheng T."/>
        </authorList>
    </citation>
    <scope>NUCLEOTIDE SEQUENCE [LARGE SCALE GENOMIC DNA]</scope>
    <source>
        <strain evidence="2 3">KD52</strain>
    </source>
</reference>
<feature type="domain" description="Muconolactone isomerase" evidence="1">
    <location>
        <begin position="6"/>
        <end position="81"/>
    </location>
</feature>
<organism evidence="2 3">
    <name type="scientific">Phaeodactylibacter xiamenensis</name>
    <dbReference type="NCBI Taxonomy" id="1524460"/>
    <lineage>
        <taxon>Bacteria</taxon>
        <taxon>Pseudomonadati</taxon>
        <taxon>Bacteroidota</taxon>
        <taxon>Saprospiria</taxon>
        <taxon>Saprospirales</taxon>
        <taxon>Haliscomenobacteraceae</taxon>
        <taxon>Phaeodactylibacter</taxon>
    </lineage>
</organism>
<gene>
    <name evidence="2" type="ORF">IX84_05440</name>
</gene>
<dbReference type="Pfam" id="PF02426">
    <property type="entry name" value="MIase"/>
    <property type="match status" value="1"/>
</dbReference>
<dbReference type="SUPFAM" id="SSF54909">
    <property type="entry name" value="Dimeric alpha+beta barrel"/>
    <property type="match status" value="1"/>
</dbReference>
<dbReference type="Gene3D" id="3.30.70.1060">
    <property type="entry name" value="Dimeric alpha+beta barrel"/>
    <property type="match status" value="1"/>
</dbReference>
<dbReference type="STRING" id="1524460.IX84_05440"/>
<dbReference type="AlphaFoldDB" id="A0A098S9F0"/>
<dbReference type="InterPro" id="IPR026029">
    <property type="entry name" value="MLI_dom"/>
</dbReference>
<comment type="caution">
    <text evidence="2">The sequence shown here is derived from an EMBL/GenBank/DDBJ whole genome shotgun (WGS) entry which is preliminary data.</text>
</comment>
<evidence type="ECO:0000313" key="3">
    <source>
        <dbReference type="Proteomes" id="UP000029736"/>
    </source>
</evidence>
<evidence type="ECO:0000313" key="2">
    <source>
        <dbReference type="EMBL" id="KGE89199.1"/>
    </source>
</evidence>
<keyword evidence="3" id="KW-1185">Reference proteome</keyword>
<dbReference type="Proteomes" id="UP000029736">
    <property type="component" value="Unassembled WGS sequence"/>
</dbReference>
<dbReference type="EMBL" id="JPOS01000012">
    <property type="protein sequence ID" value="KGE89199.1"/>
    <property type="molecule type" value="Genomic_DNA"/>
</dbReference>